<dbReference type="Proteomes" id="UP001604336">
    <property type="component" value="Unassembled WGS sequence"/>
</dbReference>
<accession>A0ABD1SXA5</accession>
<evidence type="ECO:0000313" key="3">
    <source>
        <dbReference type="Proteomes" id="UP001604336"/>
    </source>
</evidence>
<sequence length="198" mass="23052">MTETRSKTHKEHLRKMDKEMGDLSAAYKAVSNKVESSYLTLKVLCNRQERFENIMTEMNKNYENLVAMMAQISGGRNDTKDKEVDSSVPQNMFGPGTGSRKWLMEARKYFQLHQVIEELKAGIAKMYLNGKADIWFHGFASFHPDWNVFAEELCKRFTENTGEEVVEIFSKLRQFGTISEYQERFEELKAQVMMSIPH</sequence>
<protein>
    <recommendedName>
        <fullName evidence="1">Retrotransposon gag domain-containing protein</fullName>
    </recommendedName>
</protein>
<dbReference type="InterPro" id="IPR005162">
    <property type="entry name" value="Retrotrans_gag_dom"/>
</dbReference>
<feature type="domain" description="Retrotransposon gag" evidence="1">
    <location>
        <begin position="123"/>
        <end position="193"/>
    </location>
</feature>
<proteinExistence type="predicted"/>
<dbReference type="AlphaFoldDB" id="A0ABD1SXA5"/>
<keyword evidence="3" id="KW-1185">Reference proteome</keyword>
<comment type="caution">
    <text evidence="2">The sequence shown here is derived from an EMBL/GenBank/DDBJ whole genome shotgun (WGS) entry which is preliminary data.</text>
</comment>
<name>A0ABD1SXA5_9LAMI</name>
<organism evidence="2 3">
    <name type="scientific">Abeliophyllum distichum</name>
    <dbReference type="NCBI Taxonomy" id="126358"/>
    <lineage>
        <taxon>Eukaryota</taxon>
        <taxon>Viridiplantae</taxon>
        <taxon>Streptophyta</taxon>
        <taxon>Embryophyta</taxon>
        <taxon>Tracheophyta</taxon>
        <taxon>Spermatophyta</taxon>
        <taxon>Magnoliopsida</taxon>
        <taxon>eudicotyledons</taxon>
        <taxon>Gunneridae</taxon>
        <taxon>Pentapetalae</taxon>
        <taxon>asterids</taxon>
        <taxon>lamiids</taxon>
        <taxon>Lamiales</taxon>
        <taxon>Oleaceae</taxon>
        <taxon>Forsythieae</taxon>
        <taxon>Abeliophyllum</taxon>
    </lineage>
</organism>
<gene>
    <name evidence="2" type="ORF">Adt_20679</name>
</gene>
<dbReference type="EMBL" id="JBFOLK010000006">
    <property type="protein sequence ID" value="KAL2505058.1"/>
    <property type="molecule type" value="Genomic_DNA"/>
</dbReference>
<evidence type="ECO:0000313" key="2">
    <source>
        <dbReference type="EMBL" id="KAL2505058.1"/>
    </source>
</evidence>
<evidence type="ECO:0000259" key="1">
    <source>
        <dbReference type="Pfam" id="PF03732"/>
    </source>
</evidence>
<dbReference type="Pfam" id="PF03732">
    <property type="entry name" value="Retrotrans_gag"/>
    <property type="match status" value="1"/>
</dbReference>
<reference evidence="3" key="1">
    <citation type="submission" date="2024-07" db="EMBL/GenBank/DDBJ databases">
        <title>Two chromosome-level genome assemblies of Korean endemic species Abeliophyllum distichum and Forsythia ovata (Oleaceae).</title>
        <authorList>
            <person name="Jang H."/>
        </authorList>
    </citation>
    <scope>NUCLEOTIDE SEQUENCE [LARGE SCALE GENOMIC DNA]</scope>
</reference>